<evidence type="ECO:0000256" key="2">
    <source>
        <dbReference type="ARBA" id="ARBA00010145"/>
    </source>
</evidence>
<keyword evidence="6 8" id="KW-1133">Transmembrane helix</keyword>
<evidence type="ECO:0000313" key="10">
    <source>
        <dbReference type="Proteomes" id="UP000676079"/>
    </source>
</evidence>
<dbReference type="InterPro" id="IPR004776">
    <property type="entry name" value="Mem_transp_PIN-like"/>
</dbReference>
<evidence type="ECO:0000256" key="7">
    <source>
        <dbReference type="ARBA" id="ARBA00023136"/>
    </source>
</evidence>
<dbReference type="EMBL" id="CP074133">
    <property type="protein sequence ID" value="QUX23100.1"/>
    <property type="molecule type" value="Genomic_DNA"/>
</dbReference>
<accession>A0ABX8BLJ0</accession>
<dbReference type="RefSeq" id="WP_220564328.1">
    <property type="nucleotide sequence ID" value="NZ_CP074133.1"/>
</dbReference>
<evidence type="ECO:0000256" key="6">
    <source>
        <dbReference type="ARBA" id="ARBA00022989"/>
    </source>
</evidence>
<dbReference type="Gene3D" id="1.20.1530.20">
    <property type="match status" value="1"/>
</dbReference>
<evidence type="ECO:0000256" key="1">
    <source>
        <dbReference type="ARBA" id="ARBA00004651"/>
    </source>
</evidence>
<dbReference type="InterPro" id="IPR038770">
    <property type="entry name" value="Na+/solute_symporter_sf"/>
</dbReference>
<comment type="subcellular location">
    <subcellularLocation>
        <location evidence="1">Cell membrane</location>
        <topology evidence="1">Multi-pass membrane protein</topology>
    </subcellularLocation>
</comment>
<feature type="transmembrane region" description="Helical" evidence="8">
    <location>
        <begin position="34"/>
        <end position="53"/>
    </location>
</feature>
<feature type="transmembrane region" description="Helical" evidence="8">
    <location>
        <begin position="6"/>
        <end position="22"/>
    </location>
</feature>
<protein>
    <submittedName>
        <fullName evidence="9">AEC family transporter</fullName>
    </submittedName>
</protein>
<keyword evidence="5 8" id="KW-0812">Transmembrane</keyword>
<organism evidence="9 10">
    <name type="scientific">Nocardiopsis changdeensis</name>
    <dbReference type="NCBI Taxonomy" id="2831969"/>
    <lineage>
        <taxon>Bacteria</taxon>
        <taxon>Bacillati</taxon>
        <taxon>Actinomycetota</taxon>
        <taxon>Actinomycetes</taxon>
        <taxon>Streptosporangiales</taxon>
        <taxon>Nocardiopsidaceae</taxon>
        <taxon>Nocardiopsis</taxon>
    </lineage>
</organism>
<keyword evidence="10" id="KW-1185">Reference proteome</keyword>
<feature type="transmembrane region" description="Helical" evidence="8">
    <location>
        <begin position="227"/>
        <end position="251"/>
    </location>
</feature>
<evidence type="ECO:0000313" key="9">
    <source>
        <dbReference type="EMBL" id="QUX23100.1"/>
    </source>
</evidence>
<proteinExistence type="inferred from homology"/>
<dbReference type="Pfam" id="PF03547">
    <property type="entry name" value="Mem_trans"/>
    <property type="match status" value="2"/>
</dbReference>
<keyword evidence="7 8" id="KW-0472">Membrane</keyword>
<feature type="transmembrane region" description="Helical" evidence="8">
    <location>
        <begin position="195"/>
        <end position="215"/>
    </location>
</feature>
<feature type="transmembrane region" description="Helical" evidence="8">
    <location>
        <begin position="289"/>
        <end position="308"/>
    </location>
</feature>
<evidence type="ECO:0000256" key="3">
    <source>
        <dbReference type="ARBA" id="ARBA00022448"/>
    </source>
</evidence>
<dbReference type="PANTHER" id="PTHR36838">
    <property type="entry name" value="AUXIN EFFLUX CARRIER FAMILY PROTEIN"/>
    <property type="match status" value="1"/>
</dbReference>
<gene>
    <name evidence="9" type="ORF">KGD84_01445</name>
</gene>
<evidence type="ECO:0000256" key="8">
    <source>
        <dbReference type="SAM" id="Phobius"/>
    </source>
</evidence>
<feature type="transmembrane region" description="Helical" evidence="8">
    <location>
        <begin position="166"/>
        <end position="183"/>
    </location>
</feature>
<keyword evidence="3" id="KW-0813">Transport</keyword>
<feature type="transmembrane region" description="Helical" evidence="8">
    <location>
        <begin position="257"/>
        <end position="277"/>
    </location>
</feature>
<sequence length="309" mass="31631">MSGVVTGFGVITTVVVIGYMLGRLSLLGNGARDVLSALAFYVAGPALMFTILLDTDLSVLWSGKVVVSALSVAAVVLVVVATGLLRRWGVSRTTMSALTSSYVNAGNLGLPIASYVLGDASLVAPILLTQMLVMAPVAVTVLDLSGGDVRGAGPVLRRALSTPVRNPLLLASLAGVTVSAVGWSPPAPFLEPFELIGGMAVPAMLLAFGISLHGSGMPGRGPQRGSVLFAVALKSVVQPLVAWALGALAFGLSGPDLFAVVVLAALPTAQNVFTYSLRFGVEVDTVRDTVLISTFATVPVLFAVTFLLG</sequence>
<reference evidence="9 10" key="1">
    <citation type="submission" date="2021-05" db="EMBL/GenBank/DDBJ databases">
        <title>Direct Submission.</title>
        <authorList>
            <person name="Li K."/>
            <person name="Gao J."/>
        </authorList>
    </citation>
    <scope>NUCLEOTIDE SEQUENCE [LARGE SCALE GENOMIC DNA]</scope>
    <source>
        <strain evidence="9 10">Mg02</strain>
    </source>
</reference>
<feature type="transmembrane region" description="Helical" evidence="8">
    <location>
        <begin position="65"/>
        <end position="85"/>
    </location>
</feature>
<keyword evidence="4" id="KW-1003">Cell membrane</keyword>
<evidence type="ECO:0000256" key="4">
    <source>
        <dbReference type="ARBA" id="ARBA00022475"/>
    </source>
</evidence>
<name>A0ABX8BLJ0_9ACTN</name>
<comment type="similarity">
    <text evidence="2">Belongs to the auxin efflux carrier (TC 2.A.69) family.</text>
</comment>
<evidence type="ECO:0000256" key="5">
    <source>
        <dbReference type="ARBA" id="ARBA00022692"/>
    </source>
</evidence>
<dbReference type="Proteomes" id="UP000676079">
    <property type="component" value="Chromosome"/>
</dbReference>
<dbReference type="PANTHER" id="PTHR36838:SF1">
    <property type="entry name" value="SLR1864 PROTEIN"/>
    <property type="match status" value="1"/>
</dbReference>